<dbReference type="AlphaFoldDB" id="A0A8S9GNN8"/>
<comment type="caution">
    <text evidence="2">The sequence shown here is derived from an EMBL/GenBank/DDBJ whole genome shotgun (WGS) entry which is preliminary data.</text>
</comment>
<accession>A0A8S9GNN8</accession>
<dbReference type="EMBL" id="QGKY02001925">
    <property type="protein sequence ID" value="KAF2547473.1"/>
    <property type="molecule type" value="Genomic_DNA"/>
</dbReference>
<proteinExistence type="predicted"/>
<feature type="region of interest" description="Disordered" evidence="1">
    <location>
        <begin position="1"/>
        <end position="21"/>
    </location>
</feature>
<protein>
    <submittedName>
        <fullName evidence="2">Uncharacterized protein</fullName>
    </submittedName>
</protein>
<gene>
    <name evidence="2" type="ORF">F2Q70_00021936</name>
</gene>
<sequence>MSPQKFPRNTSSEYTEGHLPRNIPRDSFLGIFRGLRSSEIPDEKFRGTFRRNFRGLDHRKVHRNIPRKFSLGIFRGASDELVVLGVSSEICFLGIPSEISEGFPRKNEFPRSYFRGLVLSEKREQLRTVASSLGTDSALGSYRQLSPTSSYKYLSLKVEFFIILLGETLAKFREKDKERETVGLAVATVCGGSLSFPVRV</sequence>
<reference evidence="2" key="1">
    <citation type="submission" date="2019-12" db="EMBL/GenBank/DDBJ databases">
        <title>Genome sequencing and annotation of Brassica cretica.</title>
        <authorList>
            <person name="Studholme D.J."/>
            <person name="Sarris P.F."/>
        </authorList>
    </citation>
    <scope>NUCLEOTIDE SEQUENCE</scope>
    <source>
        <strain evidence="2">PFS-102/07</strain>
        <tissue evidence="2">Leaf</tissue>
    </source>
</reference>
<organism evidence="2">
    <name type="scientific">Brassica cretica</name>
    <name type="common">Mustard</name>
    <dbReference type="NCBI Taxonomy" id="69181"/>
    <lineage>
        <taxon>Eukaryota</taxon>
        <taxon>Viridiplantae</taxon>
        <taxon>Streptophyta</taxon>
        <taxon>Embryophyta</taxon>
        <taxon>Tracheophyta</taxon>
        <taxon>Spermatophyta</taxon>
        <taxon>Magnoliopsida</taxon>
        <taxon>eudicotyledons</taxon>
        <taxon>Gunneridae</taxon>
        <taxon>Pentapetalae</taxon>
        <taxon>rosids</taxon>
        <taxon>malvids</taxon>
        <taxon>Brassicales</taxon>
        <taxon>Brassicaceae</taxon>
        <taxon>Brassiceae</taxon>
        <taxon>Brassica</taxon>
    </lineage>
</organism>
<feature type="compositionally biased region" description="Polar residues" evidence="1">
    <location>
        <begin position="1"/>
        <end position="14"/>
    </location>
</feature>
<evidence type="ECO:0000313" key="2">
    <source>
        <dbReference type="EMBL" id="KAF2547473.1"/>
    </source>
</evidence>
<evidence type="ECO:0000256" key="1">
    <source>
        <dbReference type="SAM" id="MobiDB-lite"/>
    </source>
</evidence>
<name>A0A8S9GNN8_BRACR</name>